<dbReference type="Proteomes" id="UP000886787">
    <property type="component" value="Unassembled WGS sequence"/>
</dbReference>
<proteinExistence type="predicted"/>
<evidence type="ECO:0000313" key="2">
    <source>
        <dbReference type="EMBL" id="HIQ81316.1"/>
    </source>
</evidence>
<protein>
    <submittedName>
        <fullName evidence="2">DUF1294 domain-containing protein</fullName>
    </submittedName>
</protein>
<feature type="transmembrane region" description="Helical" evidence="1">
    <location>
        <begin position="6"/>
        <end position="28"/>
    </location>
</feature>
<evidence type="ECO:0000313" key="3">
    <source>
        <dbReference type="Proteomes" id="UP000886787"/>
    </source>
</evidence>
<dbReference type="EMBL" id="DVFW01000046">
    <property type="protein sequence ID" value="HIQ81316.1"/>
    <property type="molecule type" value="Genomic_DNA"/>
</dbReference>
<reference evidence="2" key="2">
    <citation type="journal article" date="2021" name="PeerJ">
        <title>Extensive microbial diversity within the chicken gut microbiome revealed by metagenomics and culture.</title>
        <authorList>
            <person name="Gilroy R."/>
            <person name="Ravi A."/>
            <person name="Getino M."/>
            <person name="Pursley I."/>
            <person name="Horton D.L."/>
            <person name="Alikhan N.F."/>
            <person name="Baker D."/>
            <person name="Gharbi K."/>
            <person name="Hall N."/>
            <person name="Watson M."/>
            <person name="Adriaenssens E.M."/>
            <person name="Foster-Nyarko E."/>
            <person name="Jarju S."/>
            <person name="Secka A."/>
            <person name="Antonio M."/>
            <person name="Oren A."/>
            <person name="Chaudhuri R.R."/>
            <person name="La Ragione R."/>
            <person name="Hildebrand F."/>
            <person name="Pallen M.J."/>
        </authorList>
    </citation>
    <scope>NUCLEOTIDE SEQUENCE</scope>
    <source>
        <strain evidence="2">ChiSjej1B19-3389</strain>
    </source>
</reference>
<organism evidence="2 3">
    <name type="scientific">Candidatus Scatavimonas merdigallinarum</name>
    <dbReference type="NCBI Taxonomy" id="2840914"/>
    <lineage>
        <taxon>Bacteria</taxon>
        <taxon>Bacillati</taxon>
        <taxon>Bacillota</taxon>
        <taxon>Clostridia</taxon>
        <taxon>Eubacteriales</taxon>
        <taxon>Oscillospiraceae</taxon>
        <taxon>Oscillospiraceae incertae sedis</taxon>
        <taxon>Candidatus Scatavimonas</taxon>
    </lineage>
</organism>
<feature type="transmembrane region" description="Helical" evidence="1">
    <location>
        <begin position="76"/>
        <end position="95"/>
    </location>
</feature>
<dbReference type="Pfam" id="PF06961">
    <property type="entry name" value="DUF1294"/>
    <property type="match status" value="1"/>
</dbReference>
<reference evidence="2" key="1">
    <citation type="submission" date="2020-10" db="EMBL/GenBank/DDBJ databases">
        <authorList>
            <person name="Gilroy R."/>
        </authorList>
    </citation>
    <scope>NUCLEOTIDE SEQUENCE</scope>
    <source>
        <strain evidence="2">ChiSjej1B19-3389</strain>
    </source>
</reference>
<feature type="transmembrane region" description="Helical" evidence="1">
    <location>
        <begin position="44"/>
        <end position="64"/>
    </location>
</feature>
<dbReference type="AlphaFoldDB" id="A0A9D0ZKW9"/>
<comment type="caution">
    <text evidence="2">The sequence shown here is derived from an EMBL/GenBank/DDBJ whole genome shotgun (WGS) entry which is preliminary data.</text>
</comment>
<dbReference type="InterPro" id="IPR010718">
    <property type="entry name" value="DUF1294"/>
</dbReference>
<keyword evidence="1" id="KW-1133">Transmembrane helix</keyword>
<gene>
    <name evidence="2" type="ORF">IAD32_08575</name>
</gene>
<evidence type="ECO:0000256" key="1">
    <source>
        <dbReference type="SAM" id="Phobius"/>
    </source>
</evidence>
<accession>A0A9D0ZKW9</accession>
<keyword evidence="1" id="KW-0812">Transmembrane</keyword>
<sequence>MPQIPWHLFFLLFYLLSVHLFAVAITVLDKRNARIGKRRVKEKTLLLTALLGGSLSMYICMLIIRHKTKKLKFMLGLPLIMLLQTALLLSIWRVVH</sequence>
<keyword evidence="1" id="KW-0472">Membrane</keyword>
<name>A0A9D0ZKW9_9FIRM</name>